<dbReference type="Pfam" id="PF00067">
    <property type="entry name" value="p450"/>
    <property type="match status" value="1"/>
</dbReference>
<comment type="cofactor">
    <cofactor evidence="1 9">
        <name>heme</name>
        <dbReference type="ChEBI" id="CHEBI:30413"/>
    </cofactor>
</comment>
<reference evidence="11 12" key="1">
    <citation type="submission" date="2018-06" db="EMBL/GenBank/DDBJ databases">
        <title>A transcriptomic atlas of mushroom development highlights an independent origin of complex multicellularity.</title>
        <authorList>
            <consortium name="DOE Joint Genome Institute"/>
            <person name="Krizsan K."/>
            <person name="Almasi E."/>
            <person name="Merenyi Z."/>
            <person name="Sahu N."/>
            <person name="Viragh M."/>
            <person name="Koszo T."/>
            <person name="Mondo S."/>
            <person name="Kiss B."/>
            <person name="Balint B."/>
            <person name="Kues U."/>
            <person name="Barry K."/>
            <person name="Hegedus J.C."/>
            <person name="Henrissat B."/>
            <person name="Johnson J."/>
            <person name="Lipzen A."/>
            <person name="Ohm R."/>
            <person name="Nagy I."/>
            <person name="Pangilinan J."/>
            <person name="Yan J."/>
            <person name="Xiong Y."/>
            <person name="Grigoriev I.V."/>
            <person name="Hibbett D.S."/>
            <person name="Nagy L.G."/>
        </authorList>
    </citation>
    <scope>NUCLEOTIDE SEQUENCE [LARGE SCALE GENOMIC DNA]</scope>
    <source>
        <strain evidence="11 12">SZMC22713</strain>
    </source>
</reference>
<dbReference type="OrthoDB" id="10029320at2759"/>
<dbReference type="PRINTS" id="PR00385">
    <property type="entry name" value="P450"/>
</dbReference>
<dbReference type="PANTHER" id="PTHR24305:SF166">
    <property type="entry name" value="CYTOCHROME P450 12A4, MITOCHONDRIAL-RELATED"/>
    <property type="match status" value="1"/>
</dbReference>
<dbReference type="SUPFAM" id="SSF48264">
    <property type="entry name" value="Cytochrome P450"/>
    <property type="match status" value="1"/>
</dbReference>
<dbReference type="InterPro" id="IPR001128">
    <property type="entry name" value="Cyt_P450"/>
</dbReference>
<dbReference type="InterPro" id="IPR002401">
    <property type="entry name" value="Cyt_P450_E_grp-I"/>
</dbReference>
<dbReference type="AlphaFoldDB" id="A0A4Y7PQF5"/>
<evidence type="ECO:0000256" key="10">
    <source>
        <dbReference type="SAM" id="Phobius"/>
    </source>
</evidence>
<organism evidence="11 12">
    <name type="scientific">Rickenella mellea</name>
    <dbReference type="NCBI Taxonomy" id="50990"/>
    <lineage>
        <taxon>Eukaryota</taxon>
        <taxon>Fungi</taxon>
        <taxon>Dikarya</taxon>
        <taxon>Basidiomycota</taxon>
        <taxon>Agaricomycotina</taxon>
        <taxon>Agaricomycetes</taxon>
        <taxon>Hymenochaetales</taxon>
        <taxon>Rickenellaceae</taxon>
        <taxon>Rickenella</taxon>
    </lineage>
</organism>
<evidence type="ECO:0000313" key="11">
    <source>
        <dbReference type="EMBL" id="TDL17338.1"/>
    </source>
</evidence>
<dbReference type="InterPro" id="IPR050121">
    <property type="entry name" value="Cytochrome_P450_monoxygenase"/>
</dbReference>
<evidence type="ECO:0000256" key="1">
    <source>
        <dbReference type="ARBA" id="ARBA00001971"/>
    </source>
</evidence>
<keyword evidence="7 9" id="KW-0408">Iron</keyword>
<dbReference type="STRING" id="50990.A0A4Y7PQF5"/>
<evidence type="ECO:0000256" key="4">
    <source>
        <dbReference type="ARBA" id="ARBA00022617"/>
    </source>
</evidence>
<keyword evidence="5 9" id="KW-0479">Metal-binding</keyword>
<dbReference type="Proteomes" id="UP000294933">
    <property type="component" value="Unassembled WGS sequence"/>
</dbReference>
<name>A0A4Y7PQF5_9AGAM</name>
<evidence type="ECO:0000256" key="3">
    <source>
        <dbReference type="ARBA" id="ARBA00010617"/>
    </source>
</evidence>
<evidence type="ECO:0000256" key="9">
    <source>
        <dbReference type="PIRSR" id="PIRSR602401-1"/>
    </source>
</evidence>
<dbReference type="InterPro" id="IPR036396">
    <property type="entry name" value="Cyt_P450_sf"/>
</dbReference>
<keyword evidence="10" id="KW-0472">Membrane</keyword>
<sequence length="543" mass="60875">MVNPQVLVHEALSKFSSRYVVLAIAAYVAYKLIHRLFLWPYLLSPLRSAPGPPLGNPLIGQFLTVVRSKPGAIFIEWANEHGPTVRIVGPFGNEKMMYMNPEALHKILVSDWIEYPRPEFMRRVLGVTAGFGLLTTTGDEHRQMRKAMNPAFSIANLTAQTDMYYEPIYGLVDILRQEIQSSPDPSTGKVFHIYEWLSKATLDIICLTAFGYRTDSLHNPDNELADAYHKLIELQSMPNLVLFEILISIPGFLQLMKTKWMYDHRSWLALIKGLSPASTLIASMRRINTVASQILSEKTSEASGVAPGDTASKRDIMSLLVQARTREVGEGYRLSDADMIEQVLTFLGAGHETTASGLAWTLWLLAKHPSVQAKLRAEVSPLIASNARPDFRALKQMEYLDAVIMESLRVLPPVPMTIREAGKSDYIDGVFVPKGTLIYIAISSVNSYKGFWGDDAEEFWPERWFDLPKTYNQHFSLLTFIAGPHHCIGRTMAITEMKAVVAILIANLHFEPAYDGQTIQPTAAVTMKPDDNLPLRVRLVEKS</sequence>
<dbReference type="PANTHER" id="PTHR24305">
    <property type="entry name" value="CYTOCHROME P450"/>
    <property type="match status" value="1"/>
</dbReference>
<keyword evidence="6" id="KW-0560">Oxidoreductase</keyword>
<dbReference type="GO" id="GO:0016705">
    <property type="term" value="F:oxidoreductase activity, acting on paired donors, with incorporation or reduction of molecular oxygen"/>
    <property type="evidence" value="ECO:0007669"/>
    <property type="project" value="InterPro"/>
</dbReference>
<dbReference type="Gene3D" id="1.10.630.10">
    <property type="entry name" value="Cytochrome P450"/>
    <property type="match status" value="1"/>
</dbReference>
<keyword evidence="12" id="KW-1185">Reference proteome</keyword>
<dbReference type="GO" id="GO:0005506">
    <property type="term" value="F:iron ion binding"/>
    <property type="evidence" value="ECO:0007669"/>
    <property type="project" value="InterPro"/>
</dbReference>
<dbReference type="EMBL" id="ML170223">
    <property type="protein sequence ID" value="TDL17338.1"/>
    <property type="molecule type" value="Genomic_DNA"/>
</dbReference>
<proteinExistence type="inferred from homology"/>
<keyword evidence="8" id="KW-0503">Monooxygenase</keyword>
<dbReference type="VEuPathDB" id="FungiDB:BD410DRAFT_901517"/>
<evidence type="ECO:0000256" key="5">
    <source>
        <dbReference type="ARBA" id="ARBA00022723"/>
    </source>
</evidence>
<comment type="pathway">
    <text evidence="2">Secondary metabolite biosynthesis.</text>
</comment>
<keyword evidence="4 9" id="KW-0349">Heme</keyword>
<evidence type="ECO:0000256" key="7">
    <source>
        <dbReference type="ARBA" id="ARBA00023004"/>
    </source>
</evidence>
<evidence type="ECO:0000313" key="12">
    <source>
        <dbReference type="Proteomes" id="UP000294933"/>
    </source>
</evidence>
<protein>
    <submittedName>
        <fullName evidence="11">Cytochrome P450</fullName>
    </submittedName>
</protein>
<accession>A0A4Y7PQF5</accession>
<feature type="transmembrane region" description="Helical" evidence="10">
    <location>
        <begin position="20"/>
        <end position="42"/>
    </location>
</feature>
<dbReference type="CDD" id="cd11069">
    <property type="entry name" value="CYP_FUM15-like"/>
    <property type="match status" value="1"/>
</dbReference>
<evidence type="ECO:0000256" key="6">
    <source>
        <dbReference type="ARBA" id="ARBA00023002"/>
    </source>
</evidence>
<dbReference type="PRINTS" id="PR00463">
    <property type="entry name" value="EP450I"/>
</dbReference>
<keyword evidence="10" id="KW-0812">Transmembrane</keyword>
<keyword evidence="10" id="KW-1133">Transmembrane helix</keyword>
<comment type="similarity">
    <text evidence="3">Belongs to the cytochrome P450 family.</text>
</comment>
<dbReference type="GO" id="GO:0004497">
    <property type="term" value="F:monooxygenase activity"/>
    <property type="evidence" value="ECO:0007669"/>
    <property type="project" value="UniProtKB-KW"/>
</dbReference>
<evidence type="ECO:0000256" key="8">
    <source>
        <dbReference type="ARBA" id="ARBA00023033"/>
    </source>
</evidence>
<gene>
    <name evidence="11" type="ORF">BD410DRAFT_901517</name>
</gene>
<evidence type="ECO:0000256" key="2">
    <source>
        <dbReference type="ARBA" id="ARBA00005179"/>
    </source>
</evidence>
<dbReference type="GO" id="GO:0020037">
    <property type="term" value="F:heme binding"/>
    <property type="evidence" value="ECO:0007669"/>
    <property type="project" value="InterPro"/>
</dbReference>
<feature type="binding site" description="axial binding residue" evidence="9">
    <location>
        <position position="487"/>
    </location>
    <ligand>
        <name>heme</name>
        <dbReference type="ChEBI" id="CHEBI:30413"/>
    </ligand>
    <ligandPart>
        <name>Fe</name>
        <dbReference type="ChEBI" id="CHEBI:18248"/>
    </ligandPart>
</feature>